<reference evidence="2 3" key="1">
    <citation type="submission" date="2018-11" db="EMBL/GenBank/DDBJ databases">
        <authorList>
            <consortium name="Pathogen Informatics"/>
        </authorList>
    </citation>
    <scope>NUCLEOTIDE SEQUENCE [LARGE SCALE GENOMIC DNA]</scope>
</reference>
<protein>
    <submittedName>
        <fullName evidence="2">Uncharacterized protein</fullName>
    </submittedName>
</protein>
<name>A0A3P7P903_DIBLA</name>
<accession>A0A3P7P903</accession>
<evidence type="ECO:0000313" key="2">
    <source>
        <dbReference type="EMBL" id="VDN16789.1"/>
    </source>
</evidence>
<dbReference type="Proteomes" id="UP000281553">
    <property type="component" value="Unassembled WGS sequence"/>
</dbReference>
<feature type="compositionally biased region" description="Low complexity" evidence="1">
    <location>
        <begin position="30"/>
        <end position="45"/>
    </location>
</feature>
<dbReference type="AlphaFoldDB" id="A0A3P7P903"/>
<evidence type="ECO:0000313" key="3">
    <source>
        <dbReference type="Proteomes" id="UP000281553"/>
    </source>
</evidence>
<evidence type="ECO:0000256" key="1">
    <source>
        <dbReference type="SAM" id="MobiDB-lite"/>
    </source>
</evidence>
<sequence>MYIHGSLIYCNADTAKKICKPIPNFPINATSNSNSNNATIANRASPDPSYTHRNRTFTSNTDLVDPLRI</sequence>
<feature type="region of interest" description="Disordered" evidence="1">
    <location>
        <begin position="30"/>
        <end position="69"/>
    </location>
</feature>
<gene>
    <name evidence="2" type="ORF">DILT_LOCUS12620</name>
</gene>
<dbReference type="EMBL" id="UYRU01067058">
    <property type="protein sequence ID" value="VDN16789.1"/>
    <property type="molecule type" value="Genomic_DNA"/>
</dbReference>
<organism evidence="2 3">
    <name type="scientific">Dibothriocephalus latus</name>
    <name type="common">Fish tapeworm</name>
    <name type="synonym">Diphyllobothrium latum</name>
    <dbReference type="NCBI Taxonomy" id="60516"/>
    <lineage>
        <taxon>Eukaryota</taxon>
        <taxon>Metazoa</taxon>
        <taxon>Spiralia</taxon>
        <taxon>Lophotrochozoa</taxon>
        <taxon>Platyhelminthes</taxon>
        <taxon>Cestoda</taxon>
        <taxon>Eucestoda</taxon>
        <taxon>Diphyllobothriidea</taxon>
        <taxon>Diphyllobothriidae</taxon>
        <taxon>Dibothriocephalus</taxon>
    </lineage>
</organism>
<proteinExistence type="predicted"/>
<keyword evidence="3" id="KW-1185">Reference proteome</keyword>